<keyword evidence="4" id="KW-0378">Hydrolase</keyword>
<evidence type="ECO:0000256" key="6">
    <source>
        <dbReference type="SAM" id="SignalP"/>
    </source>
</evidence>
<dbReference type="PANTHER" id="PTHR11010">
    <property type="entry name" value="PROTEASE S28 PRO-X CARBOXYPEPTIDASE-RELATED"/>
    <property type="match status" value="1"/>
</dbReference>
<reference evidence="7 8" key="1">
    <citation type="journal article" date="2024" name="Science">
        <title>Giant polyketide synthase enzymes in the biosynthesis of giant marine polyether toxins.</title>
        <authorList>
            <person name="Fallon T.R."/>
            <person name="Shende V.V."/>
            <person name="Wierzbicki I.H."/>
            <person name="Pendleton A.L."/>
            <person name="Watervoot N.F."/>
            <person name="Auber R.P."/>
            <person name="Gonzalez D.J."/>
            <person name="Wisecaver J.H."/>
            <person name="Moore B.S."/>
        </authorList>
    </citation>
    <scope>NUCLEOTIDE SEQUENCE [LARGE SCALE GENOMIC DNA]</scope>
    <source>
        <strain evidence="7 8">12B1</strain>
    </source>
</reference>
<sequence>MAGLQLFVLPLVSSAHQRTMDSPRQSTPRASGAFPKPRFFTTLRDHFSGEPNTWQQAYYVNASFHKPGGPVFLCVGGEGPPLDGSVVVSSVHCNNAVEWLQETGAIMFAVEHRYYGCHNMSACPYTPADPRPLQWLSSRQALADLAAFHAYATKAYALAGRKWVTFGGSYPGMLASWARLKYPSLFFASASSSAPVIAKLDMQEYNDIVAAAYALPSVGGSASCRELIARGHAEIGQMLSRPSGRAALVSLFSKLAHTSPSWLEVPANQRAFAGEGVAYFPAQSNDPTCLGYACNIARVCAVMTSQPTNASAVERLAALANGPSTTATEHVGKEENVEAPGTDTTVEARSLHSELDYWGYQTCTEFGFYQTCEVGTQCFFTQGLDTLASNDGFCKKYGLSPPDIAANIAATNAFYGAGRPDLPPHNASRIMYINGDVDPWHGLSILEPLTPDLPTLMVAGASHHAWTHPSAPSDQPSVVAARLAIRKQLGAWLRL</sequence>
<protein>
    <recommendedName>
        <fullName evidence="9">Thymus-specific serine protease</fullName>
    </recommendedName>
</protein>
<evidence type="ECO:0000256" key="4">
    <source>
        <dbReference type="ARBA" id="ARBA00022801"/>
    </source>
</evidence>
<evidence type="ECO:0000313" key="7">
    <source>
        <dbReference type="EMBL" id="KAL1515418.1"/>
    </source>
</evidence>
<dbReference type="PANTHER" id="PTHR11010:SF11">
    <property type="entry name" value="THYMUS-SPECIFIC SERINE PROTEASE"/>
    <property type="match status" value="1"/>
</dbReference>
<name>A0AB34JA10_PRYPA</name>
<dbReference type="InterPro" id="IPR008758">
    <property type="entry name" value="Peptidase_S28"/>
</dbReference>
<keyword evidence="8" id="KW-1185">Reference proteome</keyword>
<dbReference type="GO" id="GO:0006508">
    <property type="term" value="P:proteolysis"/>
    <property type="evidence" value="ECO:0007669"/>
    <property type="project" value="UniProtKB-KW"/>
</dbReference>
<dbReference type="GO" id="GO:0008239">
    <property type="term" value="F:dipeptidyl-peptidase activity"/>
    <property type="evidence" value="ECO:0007669"/>
    <property type="project" value="TreeGrafter"/>
</dbReference>
<accession>A0AB34JA10</accession>
<proteinExistence type="inferred from homology"/>
<dbReference type="EMBL" id="JBGBPQ010000011">
    <property type="protein sequence ID" value="KAL1515418.1"/>
    <property type="molecule type" value="Genomic_DNA"/>
</dbReference>
<dbReference type="Gene3D" id="1.20.120.980">
    <property type="entry name" value="Serine carboxypeptidase S28, SKS domain"/>
    <property type="match status" value="1"/>
</dbReference>
<dbReference type="InterPro" id="IPR042269">
    <property type="entry name" value="Ser_carbopepase_S28_SKS"/>
</dbReference>
<feature type="signal peptide" evidence="6">
    <location>
        <begin position="1"/>
        <end position="15"/>
    </location>
</feature>
<dbReference type="InterPro" id="IPR029058">
    <property type="entry name" value="AB_hydrolase_fold"/>
</dbReference>
<dbReference type="Gene3D" id="3.40.50.1820">
    <property type="entry name" value="alpha/beta hydrolase"/>
    <property type="match status" value="1"/>
</dbReference>
<organism evidence="7 8">
    <name type="scientific">Prymnesium parvum</name>
    <name type="common">Toxic golden alga</name>
    <dbReference type="NCBI Taxonomy" id="97485"/>
    <lineage>
        <taxon>Eukaryota</taxon>
        <taxon>Haptista</taxon>
        <taxon>Haptophyta</taxon>
        <taxon>Prymnesiophyceae</taxon>
        <taxon>Prymnesiales</taxon>
        <taxon>Prymnesiaceae</taxon>
        <taxon>Prymnesium</taxon>
    </lineage>
</organism>
<dbReference type="GO" id="GO:0070008">
    <property type="term" value="F:serine-type exopeptidase activity"/>
    <property type="evidence" value="ECO:0007669"/>
    <property type="project" value="InterPro"/>
</dbReference>
<dbReference type="Proteomes" id="UP001515480">
    <property type="component" value="Unassembled WGS sequence"/>
</dbReference>
<evidence type="ECO:0000256" key="5">
    <source>
        <dbReference type="ARBA" id="ARBA00023180"/>
    </source>
</evidence>
<dbReference type="SUPFAM" id="SSF53474">
    <property type="entry name" value="alpha/beta-Hydrolases"/>
    <property type="match status" value="1"/>
</dbReference>
<keyword evidence="5" id="KW-0325">Glycoprotein</keyword>
<keyword evidence="2" id="KW-0645">Protease</keyword>
<comment type="caution">
    <text evidence="7">The sequence shown here is derived from an EMBL/GenBank/DDBJ whole genome shotgun (WGS) entry which is preliminary data.</text>
</comment>
<comment type="similarity">
    <text evidence="1">Belongs to the peptidase S28 family.</text>
</comment>
<evidence type="ECO:0008006" key="9">
    <source>
        <dbReference type="Google" id="ProtNLM"/>
    </source>
</evidence>
<evidence type="ECO:0000256" key="3">
    <source>
        <dbReference type="ARBA" id="ARBA00022729"/>
    </source>
</evidence>
<evidence type="ECO:0000256" key="1">
    <source>
        <dbReference type="ARBA" id="ARBA00011079"/>
    </source>
</evidence>
<keyword evidence="3 6" id="KW-0732">Signal</keyword>
<dbReference type="AlphaFoldDB" id="A0AB34JA10"/>
<evidence type="ECO:0000256" key="2">
    <source>
        <dbReference type="ARBA" id="ARBA00022670"/>
    </source>
</evidence>
<gene>
    <name evidence="7" type="ORF">AB1Y20_002044</name>
</gene>
<dbReference type="Pfam" id="PF05577">
    <property type="entry name" value="Peptidase_S28"/>
    <property type="match status" value="1"/>
</dbReference>
<feature type="chain" id="PRO_5044284288" description="Thymus-specific serine protease" evidence="6">
    <location>
        <begin position="16"/>
        <end position="495"/>
    </location>
</feature>
<evidence type="ECO:0000313" key="8">
    <source>
        <dbReference type="Proteomes" id="UP001515480"/>
    </source>
</evidence>